<dbReference type="Pfam" id="PF00298">
    <property type="entry name" value="Ribosomal_L11"/>
    <property type="match status" value="1"/>
</dbReference>
<name>A0A822Z2M6_NELNU</name>
<evidence type="ECO:0000313" key="6">
    <source>
        <dbReference type="EMBL" id="DAD39282.1"/>
    </source>
</evidence>
<comment type="similarity">
    <text evidence="1">Belongs to the universal ribosomal protein uL11 family.</text>
</comment>
<dbReference type="EMBL" id="DUZY01000005">
    <property type="protein sequence ID" value="DAD39282.1"/>
    <property type="molecule type" value="Genomic_DNA"/>
</dbReference>
<evidence type="ECO:0000256" key="4">
    <source>
        <dbReference type="SAM" id="MobiDB-lite"/>
    </source>
</evidence>
<protein>
    <recommendedName>
        <fullName evidence="5">Large ribosomal subunit protein uL11 C-terminal domain-containing protein</fullName>
    </recommendedName>
</protein>
<evidence type="ECO:0000256" key="3">
    <source>
        <dbReference type="ARBA" id="ARBA00023274"/>
    </source>
</evidence>
<accession>A0A822Z2M6</accession>
<dbReference type="InterPro" id="IPR036769">
    <property type="entry name" value="Ribosomal_uL11_C_sf"/>
</dbReference>
<dbReference type="GO" id="GO:1990904">
    <property type="term" value="C:ribonucleoprotein complex"/>
    <property type="evidence" value="ECO:0007669"/>
    <property type="project" value="UniProtKB-KW"/>
</dbReference>
<dbReference type="GO" id="GO:0005840">
    <property type="term" value="C:ribosome"/>
    <property type="evidence" value="ECO:0007669"/>
    <property type="project" value="UniProtKB-KW"/>
</dbReference>
<organism evidence="6 7">
    <name type="scientific">Nelumbo nucifera</name>
    <name type="common">Sacred lotus</name>
    <dbReference type="NCBI Taxonomy" id="4432"/>
    <lineage>
        <taxon>Eukaryota</taxon>
        <taxon>Viridiplantae</taxon>
        <taxon>Streptophyta</taxon>
        <taxon>Embryophyta</taxon>
        <taxon>Tracheophyta</taxon>
        <taxon>Spermatophyta</taxon>
        <taxon>Magnoliopsida</taxon>
        <taxon>Proteales</taxon>
        <taxon>Nelumbonaceae</taxon>
        <taxon>Nelumbo</taxon>
    </lineage>
</organism>
<feature type="region of interest" description="Disordered" evidence="4">
    <location>
        <begin position="16"/>
        <end position="36"/>
    </location>
</feature>
<dbReference type="PANTHER" id="PTHR11661">
    <property type="entry name" value="60S RIBOSOMAL PROTEIN L12"/>
    <property type="match status" value="1"/>
</dbReference>
<dbReference type="Proteomes" id="UP000607653">
    <property type="component" value="Unassembled WGS sequence"/>
</dbReference>
<evidence type="ECO:0000313" key="7">
    <source>
        <dbReference type="Proteomes" id="UP000607653"/>
    </source>
</evidence>
<evidence type="ECO:0000256" key="2">
    <source>
        <dbReference type="ARBA" id="ARBA00022980"/>
    </source>
</evidence>
<keyword evidence="7" id="KW-1185">Reference proteome</keyword>
<dbReference type="InterPro" id="IPR020783">
    <property type="entry name" value="Ribosomal_uL11_C"/>
</dbReference>
<evidence type="ECO:0000259" key="5">
    <source>
        <dbReference type="Pfam" id="PF00298"/>
    </source>
</evidence>
<dbReference type="SUPFAM" id="SSF46906">
    <property type="entry name" value="Ribosomal protein L11, C-terminal domain"/>
    <property type="match status" value="1"/>
</dbReference>
<keyword evidence="3" id="KW-0687">Ribonucleoprotein</keyword>
<dbReference type="GO" id="GO:0003735">
    <property type="term" value="F:structural constituent of ribosome"/>
    <property type="evidence" value="ECO:0007669"/>
    <property type="project" value="InterPro"/>
</dbReference>
<feature type="region of interest" description="Disordered" evidence="4">
    <location>
        <begin position="106"/>
        <end position="125"/>
    </location>
</feature>
<keyword evidence="2" id="KW-0689">Ribosomal protein</keyword>
<dbReference type="InterPro" id="IPR036796">
    <property type="entry name" value="Ribosomal_uL11_N_sf"/>
</dbReference>
<dbReference type="PANTHER" id="PTHR11661:SF2">
    <property type="entry name" value="LARGE RIBOSOMAL SUBUNIT PROTEIN UL11"/>
    <property type="match status" value="1"/>
</dbReference>
<gene>
    <name evidence="6" type="ORF">HUJ06_013605</name>
</gene>
<dbReference type="GO" id="GO:0006412">
    <property type="term" value="P:translation"/>
    <property type="evidence" value="ECO:0007669"/>
    <property type="project" value="InterPro"/>
</dbReference>
<proteinExistence type="inferred from homology"/>
<feature type="compositionally biased region" description="Basic and acidic residues" evidence="4">
    <location>
        <begin position="27"/>
        <end position="36"/>
    </location>
</feature>
<comment type="caution">
    <text evidence="6">The sequence shown here is derived from an EMBL/GenBank/DDBJ whole genome shotgun (WGS) entry which is preliminary data.</text>
</comment>
<evidence type="ECO:0000256" key="1">
    <source>
        <dbReference type="ARBA" id="ARBA00010537"/>
    </source>
</evidence>
<feature type="domain" description="Large ribosomal subunit protein uL11 C-terminal" evidence="5">
    <location>
        <begin position="45"/>
        <end position="103"/>
    </location>
</feature>
<dbReference type="Gene3D" id="1.10.10.250">
    <property type="entry name" value="Ribosomal protein L11, C-terminal domain"/>
    <property type="match status" value="1"/>
</dbReference>
<dbReference type="Gene3D" id="3.30.1550.10">
    <property type="entry name" value="Ribosomal protein L11/L12, N-terminal domain"/>
    <property type="match status" value="1"/>
</dbReference>
<dbReference type="SMART" id="SM00649">
    <property type="entry name" value="RL11"/>
    <property type="match status" value="1"/>
</dbReference>
<dbReference type="SUPFAM" id="SSF54747">
    <property type="entry name" value="Ribosomal L11/L12e N-terminal domain"/>
    <property type="match status" value="1"/>
</dbReference>
<sequence length="125" mass="13685">MCVIGDEVSAMSSLAPKVGPLGLSSKKVGEESAKETTKEWKVSIVPSATALVIKALKEPERDCKKTKNNKHIARIMRPRSMVKNLSETMKEILDTCVSVGCMVNGKNPKDLQQEITDDNVETPQD</sequence>
<feature type="compositionally biased region" description="Acidic residues" evidence="4">
    <location>
        <begin position="115"/>
        <end position="125"/>
    </location>
</feature>
<dbReference type="InterPro" id="IPR000911">
    <property type="entry name" value="Ribosomal_uL11"/>
</dbReference>
<reference evidence="6 7" key="1">
    <citation type="journal article" date="2020" name="Mol. Biol. Evol.">
        <title>Distinct Expression and Methylation Patterns for Genes with Different Fates following a Single Whole-Genome Duplication in Flowering Plants.</title>
        <authorList>
            <person name="Shi T."/>
            <person name="Rahmani R.S."/>
            <person name="Gugger P.F."/>
            <person name="Wang M."/>
            <person name="Li H."/>
            <person name="Zhang Y."/>
            <person name="Li Z."/>
            <person name="Wang Q."/>
            <person name="Van de Peer Y."/>
            <person name="Marchal K."/>
            <person name="Chen J."/>
        </authorList>
    </citation>
    <scope>NUCLEOTIDE SEQUENCE [LARGE SCALE GENOMIC DNA]</scope>
    <source>
        <tissue evidence="6">Leaf</tissue>
    </source>
</reference>
<dbReference type="AlphaFoldDB" id="A0A822Z2M6"/>